<dbReference type="AlphaFoldDB" id="A0A7G9STJ6"/>
<dbReference type="GO" id="GO:0009103">
    <property type="term" value="P:lipopolysaccharide biosynthetic process"/>
    <property type="evidence" value="ECO:0007669"/>
    <property type="project" value="UniProtKB-ARBA"/>
</dbReference>
<dbReference type="EMBL" id="CP060719">
    <property type="protein sequence ID" value="QNN71171.1"/>
    <property type="molecule type" value="Genomic_DNA"/>
</dbReference>
<feature type="transmembrane region" description="Helical" evidence="8">
    <location>
        <begin position="261"/>
        <end position="282"/>
    </location>
</feature>
<keyword evidence="11" id="KW-1185">Reference proteome</keyword>
<comment type="subcellular location">
    <subcellularLocation>
        <location evidence="1">Cell membrane</location>
        <topology evidence="1">Multi-pass membrane protein</topology>
    </subcellularLocation>
</comment>
<dbReference type="InterPro" id="IPR038731">
    <property type="entry name" value="RgtA/B/C-like"/>
</dbReference>
<feature type="transmembrane region" description="Helical" evidence="8">
    <location>
        <begin position="341"/>
        <end position="361"/>
    </location>
</feature>
<dbReference type="RefSeq" id="WP_187553686.1">
    <property type="nucleotide sequence ID" value="NZ_BMZL01000002.1"/>
</dbReference>
<dbReference type="Proteomes" id="UP000515804">
    <property type="component" value="Chromosome"/>
</dbReference>
<feature type="transmembrane region" description="Helical" evidence="8">
    <location>
        <begin position="164"/>
        <end position="192"/>
    </location>
</feature>
<evidence type="ECO:0000256" key="8">
    <source>
        <dbReference type="SAM" id="Phobius"/>
    </source>
</evidence>
<dbReference type="GO" id="GO:0005886">
    <property type="term" value="C:plasma membrane"/>
    <property type="evidence" value="ECO:0007669"/>
    <property type="project" value="UniProtKB-SubCell"/>
</dbReference>
<feature type="transmembrane region" description="Helical" evidence="8">
    <location>
        <begin position="399"/>
        <end position="419"/>
    </location>
</feature>
<evidence type="ECO:0000256" key="7">
    <source>
        <dbReference type="ARBA" id="ARBA00023136"/>
    </source>
</evidence>
<dbReference type="Pfam" id="PF13231">
    <property type="entry name" value="PMT_2"/>
    <property type="match status" value="1"/>
</dbReference>
<feature type="transmembrane region" description="Helical" evidence="8">
    <location>
        <begin position="126"/>
        <end position="152"/>
    </location>
</feature>
<keyword evidence="7 8" id="KW-0472">Membrane</keyword>
<keyword evidence="6 8" id="KW-1133">Transmembrane helix</keyword>
<evidence type="ECO:0000256" key="5">
    <source>
        <dbReference type="ARBA" id="ARBA00022692"/>
    </source>
</evidence>
<evidence type="ECO:0000313" key="11">
    <source>
        <dbReference type="Proteomes" id="UP000515804"/>
    </source>
</evidence>
<keyword evidence="2" id="KW-1003">Cell membrane</keyword>
<protein>
    <submittedName>
        <fullName evidence="10">Glycosyltransferase family 39 protein</fullName>
    </submittedName>
</protein>
<feature type="transmembrane region" description="Helical" evidence="8">
    <location>
        <begin position="12"/>
        <end position="31"/>
    </location>
</feature>
<dbReference type="PANTHER" id="PTHR33908">
    <property type="entry name" value="MANNOSYLTRANSFERASE YKCB-RELATED"/>
    <property type="match status" value="1"/>
</dbReference>
<evidence type="ECO:0000256" key="2">
    <source>
        <dbReference type="ARBA" id="ARBA00022475"/>
    </source>
</evidence>
<evidence type="ECO:0000256" key="6">
    <source>
        <dbReference type="ARBA" id="ARBA00022989"/>
    </source>
</evidence>
<dbReference type="GO" id="GO:0016763">
    <property type="term" value="F:pentosyltransferase activity"/>
    <property type="evidence" value="ECO:0007669"/>
    <property type="project" value="TreeGrafter"/>
</dbReference>
<evidence type="ECO:0000259" key="9">
    <source>
        <dbReference type="Pfam" id="PF13231"/>
    </source>
</evidence>
<evidence type="ECO:0000256" key="4">
    <source>
        <dbReference type="ARBA" id="ARBA00022679"/>
    </source>
</evidence>
<organism evidence="10 11">
    <name type="scientific">Thermomonas carbonis</name>
    <dbReference type="NCBI Taxonomy" id="1463158"/>
    <lineage>
        <taxon>Bacteria</taxon>
        <taxon>Pseudomonadati</taxon>
        <taxon>Pseudomonadota</taxon>
        <taxon>Gammaproteobacteria</taxon>
        <taxon>Lysobacterales</taxon>
        <taxon>Lysobacteraceae</taxon>
        <taxon>Thermomonas</taxon>
    </lineage>
</organism>
<dbReference type="InterPro" id="IPR050297">
    <property type="entry name" value="LipidA_mod_glycosyltrf_83"/>
</dbReference>
<evidence type="ECO:0000313" key="10">
    <source>
        <dbReference type="EMBL" id="QNN71171.1"/>
    </source>
</evidence>
<proteinExistence type="predicted"/>
<name>A0A7G9STJ6_9GAMM</name>
<feature type="transmembrane region" description="Helical" evidence="8">
    <location>
        <begin position="84"/>
        <end position="105"/>
    </location>
</feature>
<gene>
    <name evidence="10" type="ORF">H9L16_06305</name>
</gene>
<evidence type="ECO:0000256" key="1">
    <source>
        <dbReference type="ARBA" id="ARBA00004651"/>
    </source>
</evidence>
<feature type="transmembrane region" description="Helical" evidence="8">
    <location>
        <begin position="212"/>
        <end position="233"/>
    </location>
</feature>
<keyword evidence="4 10" id="KW-0808">Transferase</keyword>
<sequence length="538" mass="60268">MIRAIDFRDLRLPLLVWGAVALVSIFLHGPLPLYSTRSLAVAWEMWDRGSGLVPLFNGAPYSHKTPLLQWLIHAGWLVTGVNDIWPRLLMVLLGMVAIAQTGVLAQRLYPQRAGIAANAAWAMAGFWYFFLFGLQVMYELPLTVAVLGGMLALCRRQGDAWLPWWPGLALAIGFGLLAKGPVALLHLGVPLLAARWWHPAAQADARRFARSALLATLGGIGIFVLWLVPALLLGDPEYRRALLVTQTAGRIKDSFDHAEPWWWYASMLMALMAPWWWQAWWWRQVPELWRDPGNRFAWIWVVGMLFCFSLISGKQPYYLLPGFAGFALLLAVAADARPRLGVMPGIAVVTLAGFLLAFPLYADRIKLPFPAQLGWSFPLAGGAILLVGIAMLRWRRLPVLAAGSLVAISLLHAAVTPLLRAQFDFTQTARVLGEAQRNGAQVAFLGEYQLQFHFAGRLHDPVKVLDEGAARDWALRHPRDMIVVNTRDAWTHPGPQPLVQQRFRKRWIQAWRAGDWRTLPAQQIPLRPATGQLPEQPR</sequence>
<keyword evidence="5 8" id="KW-0812">Transmembrane</keyword>
<feature type="domain" description="Glycosyltransferase RgtA/B/C/D-like" evidence="9">
    <location>
        <begin position="64"/>
        <end position="189"/>
    </location>
</feature>
<feature type="transmembrane region" description="Helical" evidence="8">
    <location>
        <begin position="373"/>
        <end position="392"/>
    </location>
</feature>
<accession>A0A7G9STJ6</accession>
<dbReference type="PANTHER" id="PTHR33908:SF11">
    <property type="entry name" value="MEMBRANE PROTEIN"/>
    <property type="match status" value="1"/>
</dbReference>
<evidence type="ECO:0000256" key="3">
    <source>
        <dbReference type="ARBA" id="ARBA00022676"/>
    </source>
</evidence>
<reference evidence="10 11" key="1">
    <citation type="submission" date="2020-08" db="EMBL/GenBank/DDBJ databases">
        <title>Genome sequence of Thermomonas carbonis KCTC 42013T.</title>
        <authorList>
            <person name="Hyun D.-W."/>
            <person name="Bae J.-W."/>
        </authorList>
    </citation>
    <scope>NUCLEOTIDE SEQUENCE [LARGE SCALE GENOMIC DNA]</scope>
    <source>
        <strain evidence="10 11">KCTC 42013</strain>
    </source>
</reference>
<feature type="transmembrane region" description="Helical" evidence="8">
    <location>
        <begin position="294"/>
        <end position="311"/>
    </location>
</feature>
<feature type="transmembrane region" description="Helical" evidence="8">
    <location>
        <begin position="317"/>
        <end position="334"/>
    </location>
</feature>
<keyword evidence="3" id="KW-0328">Glycosyltransferase</keyword>
<dbReference type="KEGG" id="tcn:H9L16_06305"/>